<evidence type="ECO:0000313" key="3">
    <source>
        <dbReference type="Proteomes" id="UP000006919"/>
    </source>
</evidence>
<dbReference type="KEGG" id="ral:Rumal_1431"/>
<dbReference type="HOGENOM" id="CLU_2957888_0_0_9"/>
<keyword evidence="1" id="KW-0732">Signal</keyword>
<evidence type="ECO:0000313" key="2">
    <source>
        <dbReference type="EMBL" id="ADU21944.1"/>
    </source>
</evidence>
<dbReference type="EMBL" id="CP002403">
    <property type="protein sequence ID" value="ADU21944.1"/>
    <property type="molecule type" value="Genomic_DNA"/>
</dbReference>
<sequence precursor="true">MFNTKKLVSLVMSVVVGCTMVTAIPANAKCYENKGSGFKAVNNFTAYNREFSISRLRKL</sequence>
<accession>E6UGA6</accession>
<proteinExistence type="predicted"/>
<dbReference type="STRING" id="697329.Rumal_1431"/>
<dbReference type="AlphaFoldDB" id="E6UGA6"/>
<evidence type="ECO:0008006" key="4">
    <source>
        <dbReference type="Google" id="ProtNLM"/>
    </source>
</evidence>
<gene>
    <name evidence="2" type="ordered locus">Rumal_1431</name>
</gene>
<name>E6UGA6_RUMA7</name>
<organism evidence="2 3">
    <name type="scientific">Ruminococcus albus (strain ATCC 27210 / DSM 20455 / JCM 14654 / NCDO 2250 / 7)</name>
    <dbReference type="NCBI Taxonomy" id="697329"/>
    <lineage>
        <taxon>Bacteria</taxon>
        <taxon>Bacillati</taxon>
        <taxon>Bacillota</taxon>
        <taxon>Clostridia</taxon>
        <taxon>Eubacteriales</taxon>
        <taxon>Oscillospiraceae</taxon>
        <taxon>Ruminococcus</taxon>
    </lineage>
</organism>
<reference evidence="2 3" key="1">
    <citation type="journal article" date="2011" name="J. Bacteriol.">
        <title>Complete genome of the cellulolytic ruminal bacterium Ruminococcus albus 7.</title>
        <authorList>
            <person name="Suen G."/>
            <person name="Stevenson D.M."/>
            <person name="Bruce D.C."/>
            <person name="Chertkov O."/>
            <person name="Copeland A."/>
            <person name="Cheng J.F."/>
            <person name="Detter C."/>
            <person name="Detter J.C."/>
            <person name="Goodwin L.A."/>
            <person name="Han C.S."/>
            <person name="Hauser L.J."/>
            <person name="Ivanova N.N."/>
            <person name="Kyrpides N.C."/>
            <person name="Land M.L."/>
            <person name="Lapidus A."/>
            <person name="Lucas S."/>
            <person name="Ovchinnikova G."/>
            <person name="Pitluck S."/>
            <person name="Tapia R."/>
            <person name="Woyke T."/>
            <person name="Boyum J."/>
            <person name="Mead D."/>
            <person name="Weimer P.J."/>
        </authorList>
    </citation>
    <scope>NUCLEOTIDE SEQUENCE [LARGE SCALE GENOMIC DNA]</scope>
    <source>
        <strain evidence="3">ATCC 27210 / DSM 20455 / JCM 14654 / NCDO 2250 / 7</strain>
    </source>
</reference>
<feature type="chain" id="PRO_5003210107" description="Lipoprotein" evidence="1">
    <location>
        <begin position="29"/>
        <end position="59"/>
    </location>
</feature>
<protein>
    <recommendedName>
        <fullName evidence="4">Lipoprotein</fullName>
    </recommendedName>
</protein>
<feature type="signal peptide" evidence="1">
    <location>
        <begin position="1"/>
        <end position="28"/>
    </location>
</feature>
<dbReference type="PROSITE" id="PS51257">
    <property type="entry name" value="PROKAR_LIPOPROTEIN"/>
    <property type="match status" value="1"/>
</dbReference>
<evidence type="ECO:0000256" key="1">
    <source>
        <dbReference type="SAM" id="SignalP"/>
    </source>
</evidence>
<dbReference type="Proteomes" id="UP000006919">
    <property type="component" value="Chromosome"/>
</dbReference>